<dbReference type="Proteomes" id="UP000431901">
    <property type="component" value="Unassembled WGS sequence"/>
</dbReference>
<dbReference type="EMBL" id="WUTW01000005">
    <property type="protein sequence ID" value="MXQ67043.1"/>
    <property type="molecule type" value="Genomic_DNA"/>
</dbReference>
<dbReference type="RefSeq" id="WP_161105204.1">
    <property type="nucleotide sequence ID" value="NZ_WUTW01000005.1"/>
</dbReference>
<sequence>AAFLPDLAGSLNNLSNQQANTGDRAGGLASIEEAVQIRRTLADANPAAFLPDLAGSLNNLSNQQANTGDRAEALASIEEAVQIHRTLADANPAAFLPNLATSLNNIAYRMVEADCEDDLDRALSAGSAGLRAGVRAECALVSVRFHRSRGNHSKAAAGLIVAAETADQEDDAAWRGRARRAVRAAVTQAPEATDTDPGVAALPAWATHPLPDEQVALFNRWLAPHAWEGQERFLREEFAHLQSPAVRAALDLACSLYPEVRALAELQSLLDAIEEGGLDPVLERERTGYARVDLVRRWLETPTWTESRNFIHQHPDLADDPAIIEVLQTAGDTPTIQQHLGILVLGQRTSLDDAYDAVVDITAAADLAIAFIEALDAAAIAALWAASPTLSRVPFIAAFVGALMTLWQDTTGTGDSLEVMRRAADEATAAQREVGAARLRRLARKQPERAESYNDLAAVLEAAQGGTDRPNGGA</sequence>
<feature type="non-terminal residue" evidence="1">
    <location>
        <position position="1"/>
    </location>
</feature>
<dbReference type="SUPFAM" id="SSF48452">
    <property type="entry name" value="TPR-like"/>
    <property type="match status" value="1"/>
</dbReference>
<name>A0A6I4WD41_9ACTN</name>
<comment type="caution">
    <text evidence="1">The sequence shown here is derived from an EMBL/GenBank/DDBJ whole genome shotgun (WGS) entry which is preliminary data.</text>
</comment>
<proteinExistence type="predicted"/>
<dbReference type="AlphaFoldDB" id="A0A6I4WD41"/>
<dbReference type="Gene3D" id="1.25.40.10">
    <property type="entry name" value="Tetratricopeptide repeat domain"/>
    <property type="match status" value="1"/>
</dbReference>
<keyword evidence="2" id="KW-1185">Reference proteome</keyword>
<organism evidence="1 2">
    <name type="scientific">Actinomadura rayongensis</name>
    <dbReference type="NCBI Taxonomy" id="1429076"/>
    <lineage>
        <taxon>Bacteria</taxon>
        <taxon>Bacillati</taxon>
        <taxon>Actinomycetota</taxon>
        <taxon>Actinomycetes</taxon>
        <taxon>Streptosporangiales</taxon>
        <taxon>Thermomonosporaceae</taxon>
        <taxon>Actinomadura</taxon>
    </lineage>
</organism>
<reference evidence="1 2" key="1">
    <citation type="submission" date="2019-12" db="EMBL/GenBank/DDBJ databases">
        <title>Nocardia macrotermitis sp. nov. and Nocardia aurantia sp. nov., isolated from the gut of the fungus growing-termite Macrotermes natalensis.</title>
        <authorList>
            <person name="Christine B."/>
            <person name="Rene B."/>
        </authorList>
    </citation>
    <scope>NUCLEOTIDE SEQUENCE [LARGE SCALE GENOMIC DNA]</scope>
    <source>
        <strain evidence="1 2">DSM 102126</strain>
    </source>
</reference>
<evidence type="ECO:0000313" key="1">
    <source>
        <dbReference type="EMBL" id="MXQ67043.1"/>
    </source>
</evidence>
<accession>A0A6I4WD41</accession>
<protein>
    <submittedName>
        <fullName evidence="1">Tetratricopeptide repeat protein</fullName>
    </submittedName>
</protein>
<dbReference type="InterPro" id="IPR011990">
    <property type="entry name" value="TPR-like_helical_dom_sf"/>
</dbReference>
<evidence type="ECO:0000313" key="2">
    <source>
        <dbReference type="Proteomes" id="UP000431901"/>
    </source>
</evidence>
<gene>
    <name evidence="1" type="ORF">GQ466_23795</name>
</gene>
<dbReference type="PANTHER" id="PTHR19959">
    <property type="entry name" value="KINESIN LIGHT CHAIN"/>
    <property type="match status" value="1"/>
</dbReference>
<dbReference type="OrthoDB" id="3218567at2"/>
<dbReference type="PANTHER" id="PTHR19959:SF119">
    <property type="entry name" value="FUNGAL LIPASE-LIKE DOMAIN-CONTAINING PROTEIN"/>
    <property type="match status" value="1"/>
</dbReference>